<organism evidence="2 3">
    <name type="scientific">Arachis hypogaea</name>
    <name type="common">Peanut</name>
    <dbReference type="NCBI Taxonomy" id="3818"/>
    <lineage>
        <taxon>Eukaryota</taxon>
        <taxon>Viridiplantae</taxon>
        <taxon>Streptophyta</taxon>
        <taxon>Embryophyta</taxon>
        <taxon>Tracheophyta</taxon>
        <taxon>Spermatophyta</taxon>
        <taxon>Magnoliopsida</taxon>
        <taxon>eudicotyledons</taxon>
        <taxon>Gunneridae</taxon>
        <taxon>Pentapetalae</taxon>
        <taxon>rosids</taxon>
        <taxon>fabids</taxon>
        <taxon>Fabales</taxon>
        <taxon>Fabaceae</taxon>
        <taxon>Papilionoideae</taxon>
        <taxon>50 kb inversion clade</taxon>
        <taxon>dalbergioids sensu lato</taxon>
        <taxon>Dalbergieae</taxon>
        <taxon>Pterocarpus clade</taxon>
        <taxon>Arachis</taxon>
    </lineage>
</organism>
<feature type="region of interest" description="Disordered" evidence="1">
    <location>
        <begin position="43"/>
        <end position="74"/>
    </location>
</feature>
<gene>
    <name evidence="2" type="ORF">Ahy_A03g012825</name>
</gene>
<dbReference type="Proteomes" id="UP000289738">
    <property type="component" value="Chromosome A03"/>
</dbReference>
<name>A0A445DU96_ARAHY</name>
<dbReference type="EMBL" id="SDMP01000003">
    <property type="protein sequence ID" value="RYR66765.1"/>
    <property type="molecule type" value="Genomic_DNA"/>
</dbReference>
<evidence type="ECO:0000256" key="1">
    <source>
        <dbReference type="SAM" id="MobiDB-lite"/>
    </source>
</evidence>
<protein>
    <submittedName>
        <fullName evidence="2">Uncharacterized protein</fullName>
    </submittedName>
</protein>
<evidence type="ECO:0000313" key="3">
    <source>
        <dbReference type="Proteomes" id="UP000289738"/>
    </source>
</evidence>
<keyword evidence="3" id="KW-1185">Reference proteome</keyword>
<reference evidence="2 3" key="1">
    <citation type="submission" date="2019-01" db="EMBL/GenBank/DDBJ databases">
        <title>Sequencing of cultivated peanut Arachis hypogaea provides insights into genome evolution and oil improvement.</title>
        <authorList>
            <person name="Chen X."/>
        </authorList>
    </citation>
    <scope>NUCLEOTIDE SEQUENCE [LARGE SCALE GENOMIC DNA]</scope>
    <source>
        <strain evidence="3">cv. Fuhuasheng</strain>
        <tissue evidence="2">Leaves</tissue>
    </source>
</reference>
<dbReference type="STRING" id="3818.A0A445DU96"/>
<proteinExistence type="predicted"/>
<sequence length="407" mass="45776">MYLKPKASPLQNFFPNFPESTLRPQLTLIFCFPPKTLITSKARRKPFQRADHRKDRKPSHYRHCPSSPPTHHSPHRCALTVAPLHPPTLIIAAPPSLSSISALLIVVSVLTSLIRRELEELGVTLPKDAFELIFVFLQEFLANRHSAHRKLQYISKLERSVTSFQIHGGSQHSYLSFQKNCCKHVKKHKKEQVIALKHSMQSGMERHLGDMNKQLRLKLEAEGFNLKAMESLWSLTSAATNSNFTFQPSQTNNPMDCQPEPFLQIGLTISTMLSRTTSLFPPVRTVETWASFFPATCAKAFPSLGIQTAAIAPNDAFTLALTQFVVGGLQRNLKEEGEEELTLIDSFAGEANHGQPSRQEKKTMSSEDCLGWAARDASGHLSPYKFNRRSRDRLPQSDIHAVAAYLR</sequence>
<accession>A0A445DU96</accession>
<feature type="compositionally biased region" description="Basic residues" evidence="1">
    <location>
        <begin position="54"/>
        <end position="63"/>
    </location>
</feature>
<evidence type="ECO:0000313" key="2">
    <source>
        <dbReference type="EMBL" id="RYR66765.1"/>
    </source>
</evidence>
<dbReference type="AlphaFoldDB" id="A0A445DU96"/>
<comment type="caution">
    <text evidence="2">The sequence shown here is derived from an EMBL/GenBank/DDBJ whole genome shotgun (WGS) entry which is preliminary data.</text>
</comment>